<comment type="similarity">
    <text evidence="2">Belongs to the VirD4/TraG family.</text>
</comment>
<evidence type="ECO:0000256" key="3">
    <source>
        <dbReference type="ARBA" id="ARBA00022475"/>
    </source>
</evidence>
<dbReference type="InterPro" id="IPR003688">
    <property type="entry name" value="TraG/VirD4"/>
</dbReference>
<keyword evidence="4 7" id="KW-0812">Transmembrane</keyword>
<evidence type="ECO:0000256" key="1">
    <source>
        <dbReference type="ARBA" id="ARBA00004651"/>
    </source>
</evidence>
<feature type="transmembrane region" description="Helical" evidence="7">
    <location>
        <begin position="12"/>
        <end position="28"/>
    </location>
</feature>
<keyword evidence="5 7" id="KW-1133">Transmembrane helix</keyword>
<proteinExistence type="inferred from homology"/>
<keyword evidence="6 7" id="KW-0472">Membrane</keyword>
<dbReference type="CDD" id="cd01127">
    <property type="entry name" value="TrwB_TraG_TraD_VirD4"/>
    <property type="match status" value="1"/>
</dbReference>
<keyword evidence="9" id="KW-1185">Reference proteome</keyword>
<reference evidence="9" key="1">
    <citation type="submission" date="2017-05" db="EMBL/GenBank/DDBJ databases">
        <authorList>
            <person name="Rodrigo-Torres L."/>
            <person name="Arahal R. D."/>
            <person name="Lucena T."/>
        </authorList>
    </citation>
    <scope>NUCLEOTIDE SEQUENCE [LARGE SCALE GENOMIC DNA]</scope>
    <source>
        <strain evidence="9">CECT 8649</strain>
    </source>
</reference>
<dbReference type="GO" id="GO:0005886">
    <property type="term" value="C:plasma membrane"/>
    <property type="evidence" value="ECO:0007669"/>
    <property type="project" value="UniProtKB-SubCell"/>
</dbReference>
<accession>A0A238JCU6</accession>
<evidence type="ECO:0000256" key="7">
    <source>
        <dbReference type="SAM" id="Phobius"/>
    </source>
</evidence>
<dbReference type="InterPro" id="IPR051539">
    <property type="entry name" value="T4SS-coupling_protein"/>
</dbReference>
<gene>
    <name evidence="8" type="ORF">TRP8649_02318</name>
</gene>
<dbReference type="EMBL" id="FXXP01000002">
    <property type="protein sequence ID" value="SMX28203.1"/>
    <property type="molecule type" value="Genomic_DNA"/>
</dbReference>
<evidence type="ECO:0000256" key="5">
    <source>
        <dbReference type="ARBA" id="ARBA00022989"/>
    </source>
</evidence>
<protein>
    <submittedName>
        <fullName evidence="8">Type IV secretory system Conjugative DNA transfer</fullName>
    </submittedName>
</protein>
<evidence type="ECO:0000313" key="9">
    <source>
        <dbReference type="Proteomes" id="UP000225972"/>
    </source>
</evidence>
<feature type="transmembrane region" description="Helical" evidence="7">
    <location>
        <begin position="40"/>
        <end position="62"/>
    </location>
</feature>
<evidence type="ECO:0000256" key="6">
    <source>
        <dbReference type="ARBA" id="ARBA00023136"/>
    </source>
</evidence>
<sequence>MSNKSSQGPSPMGRLLMTTAIGYGLYSYPLDTFYDPMLRAMWWFLAACVVWGALLSLPMLSFGIGRVAKLFRAFGKDTSKGSAGFLSEREARKAGLQRRRKGARLAGILGGTALWLWTETHHLIIGPSGSAKSTAAIINILMGSPEGAVINDIKGELLETTSEHRRKAFGHDIVVIDPKDPDQSIKINPLDDIAANIEADSPAALSRSRGIALQLSPDPKDGGGANAIFYQGGRNLIVTVMLAVCVVMPPEHRNLAMVYRALSDMDILHDLLEAAAKSKALKGEIGDMARSAHAQAFGDDGNAKTFDSFRTNATLALEVFGPGNYLAAITSETTFHFRELKERKVSLYIKIDYANAEVLGKFSGLMQHLAAEAMVAAGNNTPVLFCLDEFVAAPCQKICSILVLLRSAGVRVVMACQDLNDIERVYSKHDLETVLSETHIKQFLAVRSKKTLDWLSGYLGDYTETISSYSMGRDGPQESLARASRKLLTSDELQRLPDRAQIILFGNLKPILALKCQVFAIAPWRKTLGINSSYGSKRKLSPVEIRLRWWGTDVTPRARRAYARMLRAVFRDRGQKGRFWTHLVGGLRPGLFLAIGLILAALTQSPALPNLRWDFTYTGSAHQAPRHYLTCRYVGPTSPGVIRGPNCPLILWR</sequence>
<dbReference type="Gene3D" id="3.40.50.300">
    <property type="entry name" value="P-loop containing nucleotide triphosphate hydrolases"/>
    <property type="match status" value="2"/>
</dbReference>
<dbReference type="Pfam" id="PF02534">
    <property type="entry name" value="T4SS-DNA_transf"/>
    <property type="match status" value="1"/>
</dbReference>
<evidence type="ECO:0000256" key="4">
    <source>
        <dbReference type="ARBA" id="ARBA00022692"/>
    </source>
</evidence>
<evidence type="ECO:0000313" key="8">
    <source>
        <dbReference type="EMBL" id="SMX28203.1"/>
    </source>
</evidence>
<organism evidence="8 9">
    <name type="scientific">Pelagimonas phthalicica</name>
    <dbReference type="NCBI Taxonomy" id="1037362"/>
    <lineage>
        <taxon>Bacteria</taxon>
        <taxon>Pseudomonadati</taxon>
        <taxon>Pseudomonadota</taxon>
        <taxon>Alphaproteobacteria</taxon>
        <taxon>Rhodobacterales</taxon>
        <taxon>Roseobacteraceae</taxon>
        <taxon>Pelagimonas</taxon>
    </lineage>
</organism>
<dbReference type="PANTHER" id="PTHR37937">
    <property type="entry name" value="CONJUGATIVE TRANSFER: DNA TRANSPORT"/>
    <property type="match status" value="1"/>
</dbReference>
<evidence type="ECO:0000256" key="2">
    <source>
        <dbReference type="ARBA" id="ARBA00008806"/>
    </source>
</evidence>
<dbReference type="Proteomes" id="UP000225972">
    <property type="component" value="Unassembled WGS sequence"/>
</dbReference>
<dbReference type="PANTHER" id="PTHR37937:SF1">
    <property type="entry name" value="CONJUGATIVE TRANSFER: DNA TRANSPORT"/>
    <property type="match status" value="1"/>
</dbReference>
<dbReference type="SUPFAM" id="SSF52540">
    <property type="entry name" value="P-loop containing nucleoside triphosphate hydrolases"/>
    <property type="match status" value="1"/>
</dbReference>
<name>A0A238JCU6_9RHOB</name>
<dbReference type="AlphaFoldDB" id="A0A238JCU6"/>
<comment type="subcellular location">
    <subcellularLocation>
        <location evidence="1">Cell membrane</location>
        <topology evidence="1">Multi-pass membrane protein</topology>
    </subcellularLocation>
</comment>
<dbReference type="InterPro" id="IPR027417">
    <property type="entry name" value="P-loop_NTPase"/>
</dbReference>
<keyword evidence="3" id="KW-1003">Cell membrane</keyword>